<evidence type="ECO:0000313" key="2">
    <source>
        <dbReference type="Proteomes" id="UP001500339"/>
    </source>
</evidence>
<dbReference type="Proteomes" id="UP001500339">
    <property type="component" value="Unassembled WGS sequence"/>
</dbReference>
<proteinExistence type="predicted"/>
<dbReference type="RefSeq" id="WP_343765608.1">
    <property type="nucleotide sequence ID" value="NZ_BAAACF010000001.1"/>
</dbReference>
<comment type="caution">
    <text evidence="1">The sequence shown here is derived from an EMBL/GenBank/DDBJ whole genome shotgun (WGS) entry which is preliminary data.</text>
</comment>
<reference evidence="2" key="1">
    <citation type="journal article" date="2019" name="Int. J. Syst. Evol. Microbiol.">
        <title>The Global Catalogue of Microorganisms (GCM) 10K type strain sequencing project: providing services to taxonomists for standard genome sequencing and annotation.</title>
        <authorList>
            <consortium name="The Broad Institute Genomics Platform"/>
            <consortium name="The Broad Institute Genome Sequencing Center for Infectious Disease"/>
            <person name="Wu L."/>
            <person name="Ma J."/>
        </authorList>
    </citation>
    <scope>NUCLEOTIDE SEQUENCE [LARGE SCALE GENOMIC DNA]</scope>
    <source>
        <strain evidence="2">JCM 1405</strain>
    </source>
</reference>
<sequence length="164" mass="18746">MSKIYNNINNQSLNVNKSQAFEKAKLNKENELSKNITEEIKKNDSITISEQNENIINTKKAHDAFKDTCSDFGYTKTSMGAYADMSYYYVMAVSLMEDKGISVPYFTLDGKNNDFLPFVDKLKDFAKELNMSNPGFLPSQFLDFCDAFKEKLIQYGCEENIVSK</sequence>
<dbReference type="EMBL" id="BAAACF010000001">
    <property type="protein sequence ID" value="GAA0717140.1"/>
    <property type="molecule type" value="Genomic_DNA"/>
</dbReference>
<protein>
    <submittedName>
        <fullName evidence="1">Uncharacterized protein</fullName>
    </submittedName>
</protein>
<keyword evidence="2" id="KW-1185">Reference proteome</keyword>
<name>A0ABP3TWR6_9CLOT</name>
<evidence type="ECO:0000313" key="1">
    <source>
        <dbReference type="EMBL" id="GAA0717140.1"/>
    </source>
</evidence>
<gene>
    <name evidence="1" type="ORF">GCM10008905_02450</name>
</gene>
<organism evidence="1 2">
    <name type="scientific">Clostridium malenominatum</name>
    <dbReference type="NCBI Taxonomy" id="1539"/>
    <lineage>
        <taxon>Bacteria</taxon>
        <taxon>Bacillati</taxon>
        <taxon>Bacillota</taxon>
        <taxon>Clostridia</taxon>
        <taxon>Eubacteriales</taxon>
        <taxon>Clostridiaceae</taxon>
        <taxon>Clostridium</taxon>
    </lineage>
</organism>
<accession>A0ABP3TWR6</accession>